<keyword evidence="5" id="KW-1185">Reference proteome</keyword>
<name>A0A453ST59_AEGTS</name>
<dbReference type="InterPro" id="IPR032675">
    <property type="entry name" value="LRR_dom_sf"/>
</dbReference>
<reference evidence="4" key="5">
    <citation type="journal article" date="2021" name="G3 (Bethesda)">
        <title>Aegilops tauschii genome assembly Aet v5.0 features greater sequence contiguity and improved annotation.</title>
        <authorList>
            <person name="Wang L."/>
            <person name="Zhu T."/>
            <person name="Rodriguez J.C."/>
            <person name="Deal K.R."/>
            <person name="Dubcovsky J."/>
            <person name="McGuire P.E."/>
            <person name="Lux T."/>
            <person name="Spannagl M."/>
            <person name="Mayer K.F.X."/>
            <person name="Baldrich P."/>
            <person name="Meyers B.C."/>
            <person name="Huo N."/>
            <person name="Gu Y.Q."/>
            <person name="Zhou H."/>
            <person name="Devos K.M."/>
            <person name="Bennetzen J.L."/>
            <person name="Unver T."/>
            <person name="Budak H."/>
            <person name="Gulick P.J."/>
            <person name="Galiba G."/>
            <person name="Kalapos B."/>
            <person name="Nelson D.R."/>
            <person name="Li P."/>
            <person name="You F.M."/>
            <person name="Luo M.C."/>
            <person name="Dvorak J."/>
        </authorList>
    </citation>
    <scope>NUCLEOTIDE SEQUENCE [LARGE SCALE GENOMIC DNA]</scope>
    <source>
        <strain evidence="4">cv. AL8/78</strain>
    </source>
</reference>
<reference evidence="4" key="4">
    <citation type="submission" date="2019-03" db="UniProtKB">
        <authorList>
            <consortium name="EnsemblPlants"/>
        </authorList>
    </citation>
    <scope>IDENTIFICATION</scope>
</reference>
<evidence type="ECO:0000259" key="2">
    <source>
        <dbReference type="Pfam" id="PF00931"/>
    </source>
</evidence>
<reference evidence="4" key="3">
    <citation type="journal article" date="2017" name="Nature">
        <title>Genome sequence of the progenitor of the wheat D genome Aegilops tauschii.</title>
        <authorList>
            <person name="Luo M.C."/>
            <person name="Gu Y.Q."/>
            <person name="Puiu D."/>
            <person name="Wang H."/>
            <person name="Twardziok S.O."/>
            <person name="Deal K.R."/>
            <person name="Huo N."/>
            <person name="Zhu T."/>
            <person name="Wang L."/>
            <person name="Wang Y."/>
            <person name="McGuire P.E."/>
            <person name="Liu S."/>
            <person name="Long H."/>
            <person name="Ramasamy R.K."/>
            <person name="Rodriguez J.C."/>
            <person name="Van S.L."/>
            <person name="Yuan L."/>
            <person name="Wang Z."/>
            <person name="Xia Z."/>
            <person name="Xiao L."/>
            <person name="Anderson O.D."/>
            <person name="Ouyang S."/>
            <person name="Liang Y."/>
            <person name="Zimin A.V."/>
            <person name="Pertea G."/>
            <person name="Qi P."/>
            <person name="Bennetzen J.L."/>
            <person name="Dai X."/>
            <person name="Dawson M.W."/>
            <person name="Muller H.G."/>
            <person name="Kugler K."/>
            <person name="Rivarola-Duarte L."/>
            <person name="Spannagl M."/>
            <person name="Mayer K.F.X."/>
            <person name="Lu F.H."/>
            <person name="Bevan M.W."/>
            <person name="Leroy P."/>
            <person name="Li P."/>
            <person name="You F.M."/>
            <person name="Sun Q."/>
            <person name="Liu Z."/>
            <person name="Lyons E."/>
            <person name="Wicker T."/>
            <person name="Salzberg S.L."/>
            <person name="Devos K.M."/>
            <person name="Dvorak J."/>
        </authorList>
    </citation>
    <scope>NUCLEOTIDE SEQUENCE [LARGE SCALE GENOMIC DNA]</scope>
    <source>
        <strain evidence="4">cv. AL8/78</strain>
    </source>
</reference>
<dbReference type="PRINTS" id="PR00364">
    <property type="entry name" value="DISEASERSIST"/>
</dbReference>
<reference evidence="5" key="1">
    <citation type="journal article" date="2014" name="Science">
        <title>Ancient hybridizations among the ancestral genomes of bread wheat.</title>
        <authorList>
            <consortium name="International Wheat Genome Sequencing Consortium,"/>
            <person name="Marcussen T."/>
            <person name="Sandve S.R."/>
            <person name="Heier L."/>
            <person name="Spannagl M."/>
            <person name="Pfeifer M."/>
            <person name="Jakobsen K.S."/>
            <person name="Wulff B.B."/>
            <person name="Steuernagel B."/>
            <person name="Mayer K.F."/>
            <person name="Olsen O.A."/>
        </authorList>
    </citation>
    <scope>NUCLEOTIDE SEQUENCE [LARGE SCALE GENOMIC DNA]</scope>
    <source>
        <strain evidence="5">cv. AL8/78</strain>
    </source>
</reference>
<dbReference type="SUPFAM" id="SSF52540">
    <property type="entry name" value="P-loop containing nucleoside triphosphate hydrolases"/>
    <property type="match status" value="1"/>
</dbReference>
<dbReference type="SUPFAM" id="SSF52058">
    <property type="entry name" value="L domain-like"/>
    <property type="match status" value="1"/>
</dbReference>
<evidence type="ECO:0000259" key="3">
    <source>
        <dbReference type="Pfam" id="PF23559"/>
    </source>
</evidence>
<sequence>MATMKKCELTKMEALQKELSQVLGKKRYLLVLDDVWNEDRQKWDDLRLLLCSDAGSGSAIIVTSRGNQVASVMGTIRSHQISLLNEDQSWELFHRNAFVGEVEKQDELILMARNIVQKCKGLPLAIKTIAALLRMEHHNEWFPVLDSDVWKNEILRTGCIPALQLSYDHLSPEAKICFSFCAIFPKGSMLDKDMVIHLWLTNDFIASETRGQQIFEVLVWRCFLQDVKTQENLLSVFRDEYIHGPTTCKMHDLMHDLAESVSGNDCTVLQKYSPNEIMQGSTHASLLLRDVRHLSLVSINNTRAAMKDIIAPRTIIFQREWFGTPLINRVKIHVLTSIEGLRYLDCSYSLIDALPKATSMLYSLQTLKLIGCENLKKLPEGMRCMSSLRH</sequence>
<dbReference type="Gene3D" id="1.10.8.430">
    <property type="entry name" value="Helical domain of apoptotic protease-activating factors"/>
    <property type="match status" value="1"/>
</dbReference>
<dbReference type="Pfam" id="PF23559">
    <property type="entry name" value="WHD_DRP"/>
    <property type="match status" value="1"/>
</dbReference>
<dbReference type="EnsemblPlants" id="AET7Gv21061500.2">
    <property type="protein sequence ID" value="AET7Gv21061500.2"/>
    <property type="gene ID" value="AET7Gv21061500"/>
</dbReference>
<dbReference type="AlphaFoldDB" id="A0A453ST59"/>
<dbReference type="GO" id="GO:0043531">
    <property type="term" value="F:ADP binding"/>
    <property type="evidence" value="ECO:0007669"/>
    <property type="project" value="InterPro"/>
</dbReference>
<dbReference type="GO" id="GO:0098542">
    <property type="term" value="P:defense response to other organism"/>
    <property type="evidence" value="ECO:0007669"/>
    <property type="project" value="TreeGrafter"/>
</dbReference>
<keyword evidence="1" id="KW-0611">Plant defense</keyword>
<accession>A0A453ST59</accession>
<dbReference type="PANTHER" id="PTHR23155:SF1219">
    <property type="entry name" value="OS08G0543500 PROTEIN"/>
    <property type="match status" value="1"/>
</dbReference>
<dbReference type="InterPro" id="IPR058922">
    <property type="entry name" value="WHD_DRP"/>
</dbReference>
<dbReference type="Proteomes" id="UP000015105">
    <property type="component" value="Chromosome 7D"/>
</dbReference>
<protein>
    <submittedName>
        <fullName evidence="4">Uncharacterized protein</fullName>
    </submittedName>
</protein>
<evidence type="ECO:0000313" key="4">
    <source>
        <dbReference type="EnsemblPlants" id="AET7Gv21061500.2"/>
    </source>
</evidence>
<evidence type="ECO:0000256" key="1">
    <source>
        <dbReference type="ARBA" id="ARBA00022821"/>
    </source>
</evidence>
<dbReference type="Gene3D" id="3.40.50.300">
    <property type="entry name" value="P-loop containing nucleotide triphosphate hydrolases"/>
    <property type="match status" value="1"/>
</dbReference>
<dbReference type="STRING" id="200361.A0A453ST59"/>
<dbReference type="InterPro" id="IPR042197">
    <property type="entry name" value="Apaf_helical"/>
</dbReference>
<feature type="domain" description="NB-ARC" evidence="2">
    <location>
        <begin position="13"/>
        <end position="101"/>
    </location>
</feature>
<reference evidence="5" key="2">
    <citation type="journal article" date="2017" name="Nat. Plants">
        <title>The Aegilops tauschii genome reveals multiple impacts of transposons.</title>
        <authorList>
            <person name="Zhao G."/>
            <person name="Zou C."/>
            <person name="Li K."/>
            <person name="Wang K."/>
            <person name="Li T."/>
            <person name="Gao L."/>
            <person name="Zhang X."/>
            <person name="Wang H."/>
            <person name="Yang Z."/>
            <person name="Liu X."/>
            <person name="Jiang W."/>
            <person name="Mao L."/>
            <person name="Kong X."/>
            <person name="Jiao Y."/>
            <person name="Jia J."/>
        </authorList>
    </citation>
    <scope>NUCLEOTIDE SEQUENCE [LARGE SCALE GENOMIC DNA]</scope>
    <source>
        <strain evidence="5">cv. AL8/78</strain>
    </source>
</reference>
<proteinExistence type="predicted"/>
<feature type="domain" description="Disease resistance protein winged helix" evidence="3">
    <location>
        <begin position="183"/>
        <end position="258"/>
    </location>
</feature>
<evidence type="ECO:0000313" key="5">
    <source>
        <dbReference type="Proteomes" id="UP000015105"/>
    </source>
</evidence>
<dbReference type="Gramene" id="AET7Gv21061500.2">
    <property type="protein sequence ID" value="AET7Gv21061500.2"/>
    <property type="gene ID" value="AET7Gv21061500"/>
</dbReference>
<dbReference type="InterPro" id="IPR027417">
    <property type="entry name" value="P-loop_NTPase"/>
</dbReference>
<dbReference type="InterPro" id="IPR044974">
    <property type="entry name" value="Disease_R_plants"/>
</dbReference>
<dbReference type="InterPro" id="IPR002182">
    <property type="entry name" value="NB-ARC"/>
</dbReference>
<dbReference type="Gene3D" id="3.80.10.10">
    <property type="entry name" value="Ribonuclease Inhibitor"/>
    <property type="match status" value="1"/>
</dbReference>
<dbReference type="Pfam" id="PF00931">
    <property type="entry name" value="NB-ARC"/>
    <property type="match status" value="1"/>
</dbReference>
<dbReference type="PANTHER" id="PTHR23155">
    <property type="entry name" value="DISEASE RESISTANCE PROTEIN RP"/>
    <property type="match status" value="1"/>
</dbReference>
<organism evidence="4 5">
    <name type="scientific">Aegilops tauschii subsp. strangulata</name>
    <name type="common">Goatgrass</name>
    <dbReference type="NCBI Taxonomy" id="200361"/>
    <lineage>
        <taxon>Eukaryota</taxon>
        <taxon>Viridiplantae</taxon>
        <taxon>Streptophyta</taxon>
        <taxon>Embryophyta</taxon>
        <taxon>Tracheophyta</taxon>
        <taxon>Spermatophyta</taxon>
        <taxon>Magnoliopsida</taxon>
        <taxon>Liliopsida</taxon>
        <taxon>Poales</taxon>
        <taxon>Poaceae</taxon>
        <taxon>BOP clade</taxon>
        <taxon>Pooideae</taxon>
        <taxon>Triticodae</taxon>
        <taxon>Triticeae</taxon>
        <taxon>Triticinae</taxon>
        <taxon>Aegilops</taxon>
    </lineage>
</organism>